<feature type="compositionally biased region" description="Low complexity" evidence="1">
    <location>
        <begin position="45"/>
        <end position="70"/>
    </location>
</feature>
<sequence length="86" mass="8599">MTARRGGGFWRGFLVGLVLSLLIGLILAWAFPPLHAPDVDEALLATPDGPGAPAAVGRPGGATPEAELPGHPLPPAAPAPKPEAAP</sequence>
<keyword evidence="2" id="KW-0812">Transmembrane</keyword>
<reference evidence="3 4" key="1">
    <citation type="submission" date="2020-08" db="EMBL/GenBank/DDBJ databases">
        <title>Genomic Encyclopedia of Type Strains, Phase IV (KMG-IV): sequencing the most valuable type-strain genomes for metagenomic binning, comparative biology and taxonomic classification.</title>
        <authorList>
            <person name="Goeker M."/>
        </authorList>
    </citation>
    <scope>NUCLEOTIDE SEQUENCE [LARGE SCALE GENOMIC DNA]</scope>
    <source>
        <strain evidence="3 4">DSM 101730</strain>
    </source>
</reference>
<dbReference type="EMBL" id="JACHFM010000001">
    <property type="protein sequence ID" value="MBB5221525.1"/>
    <property type="molecule type" value="Genomic_DNA"/>
</dbReference>
<keyword evidence="2" id="KW-0472">Membrane</keyword>
<organism evidence="3 4">
    <name type="scientific">Amaricoccus macauensis</name>
    <dbReference type="NCBI Taxonomy" id="57001"/>
    <lineage>
        <taxon>Bacteria</taxon>
        <taxon>Pseudomonadati</taxon>
        <taxon>Pseudomonadota</taxon>
        <taxon>Alphaproteobacteria</taxon>
        <taxon>Rhodobacterales</taxon>
        <taxon>Paracoccaceae</taxon>
        <taxon>Amaricoccus</taxon>
    </lineage>
</organism>
<protein>
    <submittedName>
        <fullName evidence="3">Uncharacterized protein</fullName>
    </submittedName>
</protein>
<comment type="caution">
    <text evidence="3">The sequence shown here is derived from an EMBL/GenBank/DDBJ whole genome shotgun (WGS) entry which is preliminary data.</text>
</comment>
<feature type="transmembrane region" description="Helical" evidence="2">
    <location>
        <begin position="12"/>
        <end position="31"/>
    </location>
</feature>
<dbReference type="RefSeq" id="WP_184147880.1">
    <property type="nucleotide sequence ID" value="NZ_JACHFM010000001.1"/>
</dbReference>
<name>A0A840SLN6_9RHOB</name>
<dbReference type="Proteomes" id="UP000549457">
    <property type="component" value="Unassembled WGS sequence"/>
</dbReference>
<evidence type="ECO:0000313" key="3">
    <source>
        <dbReference type="EMBL" id="MBB5221525.1"/>
    </source>
</evidence>
<evidence type="ECO:0000313" key="4">
    <source>
        <dbReference type="Proteomes" id="UP000549457"/>
    </source>
</evidence>
<keyword evidence="2" id="KW-1133">Transmembrane helix</keyword>
<dbReference type="AlphaFoldDB" id="A0A840SLN6"/>
<feature type="region of interest" description="Disordered" evidence="1">
    <location>
        <begin position="41"/>
        <end position="86"/>
    </location>
</feature>
<feature type="compositionally biased region" description="Pro residues" evidence="1">
    <location>
        <begin position="71"/>
        <end position="86"/>
    </location>
</feature>
<gene>
    <name evidence="3" type="ORF">HNP73_001446</name>
</gene>
<evidence type="ECO:0000256" key="2">
    <source>
        <dbReference type="SAM" id="Phobius"/>
    </source>
</evidence>
<proteinExistence type="predicted"/>
<accession>A0A840SLN6</accession>
<keyword evidence="4" id="KW-1185">Reference proteome</keyword>
<evidence type="ECO:0000256" key="1">
    <source>
        <dbReference type="SAM" id="MobiDB-lite"/>
    </source>
</evidence>